<dbReference type="GO" id="GO:0003677">
    <property type="term" value="F:DNA binding"/>
    <property type="evidence" value="ECO:0007669"/>
    <property type="project" value="UniProtKB-KW"/>
</dbReference>
<comment type="caution">
    <text evidence="2">The sequence shown here is derived from an EMBL/GenBank/DDBJ whole genome shotgun (WGS) entry which is preliminary data.</text>
</comment>
<dbReference type="InterPro" id="IPR044922">
    <property type="entry name" value="DUF2063_N_sf"/>
</dbReference>
<keyword evidence="2" id="KW-0238">DNA-binding</keyword>
<dbReference type="Proteomes" id="UP000255365">
    <property type="component" value="Unassembled WGS sequence"/>
</dbReference>
<accession>A0A370SPC7</accession>
<name>A0A370SPC7_PSEJE</name>
<dbReference type="AlphaFoldDB" id="A0A370SPC7"/>
<sequence length="262" mass="29249">MRLREWQLAFESFLLDDAATANLALGKSLIGGPTLDIDTGLAIYHNAYKARLQEVLRTDYPTIWHWMGDEEFDQLATAYIGQCPSAHYSLRWLGKGFADFLREHLVPEQGAPLAELAALEWAFTLAFDAPAGSPLTLETMAALAPDEWPGLQFRSTPSLQRLECQFNSLSLWRAVKEACDFPESMALAAPQVCLIWRNDLICHYRSLEAPEGSALNGLLDEGWSFAELCEASAVIYGEGAALQAVTWLKQWVQDGLLERLER</sequence>
<dbReference type="InterPro" id="IPR018640">
    <property type="entry name" value="DUF2063"/>
</dbReference>
<gene>
    <name evidence="2" type="ORF">DEU51_105262</name>
</gene>
<organism evidence="2 3">
    <name type="scientific">Pseudomonas jessenii</name>
    <dbReference type="NCBI Taxonomy" id="77298"/>
    <lineage>
        <taxon>Bacteria</taxon>
        <taxon>Pseudomonadati</taxon>
        <taxon>Pseudomonadota</taxon>
        <taxon>Gammaproteobacteria</taxon>
        <taxon>Pseudomonadales</taxon>
        <taxon>Pseudomonadaceae</taxon>
        <taxon>Pseudomonas</taxon>
    </lineage>
</organism>
<dbReference type="RefSeq" id="WP_115146677.1">
    <property type="nucleotide sequence ID" value="NZ_QRAV01000005.1"/>
</dbReference>
<proteinExistence type="predicted"/>
<feature type="domain" description="Putative DNA-binding" evidence="1">
    <location>
        <begin position="5"/>
        <end position="101"/>
    </location>
</feature>
<dbReference type="Pfam" id="PF09836">
    <property type="entry name" value="DUF2063"/>
    <property type="match status" value="1"/>
</dbReference>
<evidence type="ECO:0000313" key="3">
    <source>
        <dbReference type="Proteomes" id="UP000255365"/>
    </source>
</evidence>
<protein>
    <submittedName>
        <fullName evidence="2">Putative DNA-binding protein</fullName>
    </submittedName>
</protein>
<dbReference type="EMBL" id="QRAV01000005">
    <property type="protein sequence ID" value="RDL21550.1"/>
    <property type="molecule type" value="Genomic_DNA"/>
</dbReference>
<evidence type="ECO:0000313" key="2">
    <source>
        <dbReference type="EMBL" id="RDL21550.1"/>
    </source>
</evidence>
<evidence type="ECO:0000259" key="1">
    <source>
        <dbReference type="Pfam" id="PF09836"/>
    </source>
</evidence>
<reference evidence="2 3" key="1">
    <citation type="submission" date="2018-07" db="EMBL/GenBank/DDBJ databases">
        <title>Genome sequencing of rice bacterial endophytes.</title>
        <authorList>
            <person name="Venturi V."/>
        </authorList>
    </citation>
    <scope>NUCLEOTIDE SEQUENCE [LARGE SCALE GENOMIC DNA]</scope>
    <source>
        <strain evidence="2 3">E2333</strain>
    </source>
</reference>
<dbReference type="Gene3D" id="1.10.150.690">
    <property type="entry name" value="DUF2063"/>
    <property type="match status" value="1"/>
</dbReference>